<comment type="caution">
    <text evidence="2">The sequence shown here is derived from an EMBL/GenBank/DDBJ whole genome shotgun (WGS) entry which is preliminary data.</text>
</comment>
<dbReference type="SUPFAM" id="SSF52540">
    <property type="entry name" value="P-loop containing nucleoside triphosphate hydrolases"/>
    <property type="match status" value="1"/>
</dbReference>
<dbReference type="EMBL" id="JAPIVE010000001">
    <property type="protein sequence ID" value="MCX2523159.1"/>
    <property type="molecule type" value="Genomic_DNA"/>
</dbReference>
<dbReference type="GO" id="GO:0006777">
    <property type="term" value="P:Mo-molybdopterin cofactor biosynthetic process"/>
    <property type="evidence" value="ECO:0007669"/>
    <property type="project" value="InterPro"/>
</dbReference>
<accession>A0AA42CTF7</accession>
<dbReference type="InterPro" id="IPR004435">
    <property type="entry name" value="MobB_dom"/>
</dbReference>
<dbReference type="NCBIfam" id="TIGR00176">
    <property type="entry name" value="mobB"/>
    <property type="match status" value="1"/>
</dbReference>
<evidence type="ECO:0000313" key="3">
    <source>
        <dbReference type="Proteomes" id="UP001165678"/>
    </source>
</evidence>
<organism evidence="2 3">
    <name type="scientific">Larsenimonas rhizosphaerae</name>
    <dbReference type="NCBI Taxonomy" id="2944682"/>
    <lineage>
        <taxon>Bacteria</taxon>
        <taxon>Pseudomonadati</taxon>
        <taxon>Pseudomonadota</taxon>
        <taxon>Gammaproteobacteria</taxon>
        <taxon>Oceanospirillales</taxon>
        <taxon>Halomonadaceae</taxon>
        <taxon>Larsenimonas</taxon>
    </lineage>
</organism>
<dbReference type="RefSeq" id="WP_265895511.1">
    <property type="nucleotide sequence ID" value="NZ_JAPIVE010000001.1"/>
</dbReference>
<evidence type="ECO:0000313" key="2">
    <source>
        <dbReference type="EMBL" id="MCX2523159.1"/>
    </source>
</evidence>
<dbReference type="Gene3D" id="3.40.50.300">
    <property type="entry name" value="P-loop containing nucleotide triphosphate hydrolases"/>
    <property type="match status" value="1"/>
</dbReference>
<dbReference type="PANTHER" id="PTHR40072">
    <property type="entry name" value="MOLYBDOPTERIN-GUANINE DINUCLEOTIDE BIOSYNTHESIS ADAPTER PROTEIN-RELATED"/>
    <property type="match status" value="1"/>
</dbReference>
<gene>
    <name evidence="2" type="primary">mobB</name>
    <name evidence="2" type="ORF">OQ287_02805</name>
</gene>
<reference evidence="2" key="1">
    <citation type="submission" date="2022-11" db="EMBL/GenBank/DDBJ databases">
        <title>Larsenimonas rhizosphaerae sp. nov., isolated from a tidal mudflat.</title>
        <authorList>
            <person name="Lee S.D."/>
            <person name="Kim I.S."/>
        </authorList>
    </citation>
    <scope>NUCLEOTIDE SEQUENCE</scope>
    <source>
        <strain evidence="2">GH2-1</strain>
    </source>
</reference>
<sequence length="183" mass="19802">MPHDSSPAPVVTLGISGFSNSGKTTLIEAMVSRMAGPSCIVVVIKHSHHHVVPFQPGSDSERFRSAGASDVLLSAANGLEQQGQWCPGVLPTLKELLNYAGKSAPDLVLLEGFKDVAGLPRLWLHRGNHLPSEQEEAYLARSLAVVTDYPALFPALTRLPLDNPDEVARWVQLWRAGFTSTNE</sequence>
<dbReference type="InterPro" id="IPR052539">
    <property type="entry name" value="MGD_biosynthesis_adapter"/>
</dbReference>
<name>A0AA42CTF7_9GAMM</name>
<feature type="domain" description="Molybdopterin-guanine dinucleotide biosynthesis protein B (MobB)" evidence="1">
    <location>
        <begin position="13"/>
        <end position="148"/>
    </location>
</feature>
<dbReference type="PANTHER" id="PTHR40072:SF1">
    <property type="entry name" value="MOLYBDOPTERIN-GUANINE DINUCLEOTIDE BIOSYNTHESIS ADAPTER PROTEIN"/>
    <property type="match status" value="1"/>
</dbReference>
<keyword evidence="3" id="KW-1185">Reference proteome</keyword>
<proteinExistence type="predicted"/>
<dbReference type="GO" id="GO:0005525">
    <property type="term" value="F:GTP binding"/>
    <property type="evidence" value="ECO:0007669"/>
    <property type="project" value="InterPro"/>
</dbReference>
<protein>
    <submittedName>
        <fullName evidence="2">Molybdopterin-guanine dinucleotide biosynthesis protein B</fullName>
    </submittedName>
</protein>
<dbReference type="Pfam" id="PF03205">
    <property type="entry name" value="MobB"/>
    <property type="match status" value="1"/>
</dbReference>
<evidence type="ECO:0000259" key="1">
    <source>
        <dbReference type="Pfam" id="PF03205"/>
    </source>
</evidence>
<dbReference type="InterPro" id="IPR027417">
    <property type="entry name" value="P-loop_NTPase"/>
</dbReference>
<dbReference type="Proteomes" id="UP001165678">
    <property type="component" value="Unassembled WGS sequence"/>
</dbReference>
<dbReference type="AlphaFoldDB" id="A0AA42CTF7"/>